<dbReference type="Proteomes" id="UP001236239">
    <property type="component" value="Unassembled WGS sequence"/>
</dbReference>
<comment type="caution">
    <text evidence="1">The sequence shown here is derived from an EMBL/GenBank/DDBJ whole genome shotgun (WGS) entry which is preliminary data.</text>
</comment>
<dbReference type="Pfam" id="PF10758">
    <property type="entry name" value="DUF2586"/>
    <property type="match status" value="1"/>
</dbReference>
<organism evidence="1 2">
    <name type="scientific">Phocoenobacter skyensis</name>
    <dbReference type="NCBI Taxonomy" id="97481"/>
    <lineage>
        <taxon>Bacteria</taxon>
        <taxon>Pseudomonadati</taxon>
        <taxon>Pseudomonadota</taxon>
        <taxon>Gammaproteobacteria</taxon>
        <taxon>Pasteurellales</taxon>
        <taxon>Pasteurellaceae</taxon>
        <taxon>Phocoenobacter</taxon>
    </lineage>
</organism>
<dbReference type="RefSeq" id="WP_306384690.1">
    <property type="nucleotide sequence ID" value="NZ_JASAYN010000001.1"/>
</dbReference>
<sequence>MSFPYVEINTLNLLSGETKEIERHALFIGVGTKNLKQLISLTPDSDFDEVFGEVDSELKKQVKTAMLNAGSRWYAHVYQMPDDDYDFEHAVMEANHTSSFEYCVNTNTLGVDKTNINKLQELYKTLVAKLGRRTFFIQSIAGIDNNEENGESWAEYVARLTELQKTLVCDHVKLVPNLFGTDTGALAGRLANTTASIADSPCRVKTGALVGINAEKPTDKDGVTLDISVLKSLELARFSTVMWYPDYDGYYWSDGRTLDVEGGDYQTIENVRVVDKAARRIRLQAIAKIGDRSLNSTQASIETHQTYFSRTLRKMSKSIQIAGVDFPGECYPPEDGDIKIAWKNKTEVAIYLRVRTMECPKGITVNIFLDLTTLGGK</sequence>
<reference evidence="1" key="1">
    <citation type="journal article" date="2023" name="Front. Microbiol.">
        <title>Phylogeography and host specificity of Pasteurellaceae pathogenic to sea-farmed fish in the north-east Atlantic.</title>
        <authorList>
            <person name="Gulla S."/>
            <person name="Colquhoun D.J."/>
            <person name="Olsen A.B."/>
            <person name="Spilsberg B."/>
            <person name="Lagesen K."/>
            <person name="Aakesson C.P."/>
            <person name="Strom S."/>
            <person name="Manji F."/>
            <person name="Birkbeck T.H."/>
            <person name="Nilsen H.K."/>
        </authorList>
    </citation>
    <scope>NUCLEOTIDE SEQUENCE</scope>
    <source>
        <strain evidence="1">TW16_20</strain>
    </source>
</reference>
<proteinExistence type="predicted"/>
<dbReference type="EMBL" id="JASAYQ010000021">
    <property type="protein sequence ID" value="MDP8173678.1"/>
    <property type="molecule type" value="Genomic_DNA"/>
</dbReference>
<protein>
    <submittedName>
        <fullName evidence="1">DUF2586 domain-containing protein</fullName>
    </submittedName>
</protein>
<dbReference type="InterPro" id="IPR019694">
    <property type="entry name" value="Phage_HP1_Orf23"/>
</dbReference>
<gene>
    <name evidence="1" type="ORF">QJU93_09955</name>
</gene>
<name>A0AAJ6NBD9_9PAST</name>
<accession>A0AAJ6NBD9</accession>
<evidence type="ECO:0000313" key="2">
    <source>
        <dbReference type="Proteomes" id="UP001236239"/>
    </source>
</evidence>
<evidence type="ECO:0000313" key="1">
    <source>
        <dbReference type="EMBL" id="MDP8173678.1"/>
    </source>
</evidence>
<dbReference type="AlphaFoldDB" id="A0AAJ6NBD9"/>